<feature type="region of interest" description="Disordered" evidence="2">
    <location>
        <begin position="90"/>
        <end position="115"/>
    </location>
</feature>
<keyword evidence="5" id="KW-1185">Reference proteome</keyword>
<feature type="region of interest" description="Disordered" evidence="2">
    <location>
        <begin position="127"/>
        <end position="165"/>
    </location>
</feature>
<keyword evidence="1" id="KW-0677">Repeat</keyword>
<evidence type="ECO:0000259" key="3">
    <source>
        <dbReference type="PROSITE" id="PS50105"/>
    </source>
</evidence>
<name>A0ABR0XM93_REHGL</name>
<comment type="caution">
    <text evidence="4">The sequence shown here is derived from an EMBL/GenBank/DDBJ whole genome shotgun (WGS) entry which is preliminary data.</text>
</comment>
<feature type="compositionally biased region" description="Basic and acidic residues" evidence="2">
    <location>
        <begin position="145"/>
        <end position="165"/>
    </location>
</feature>
<dbReference type="PANTHER" id="PTHR10627:SF74">
    <property type="entry name" value="OS08G0526500 PROTEIN"/>
    <property type="match status" value="1"/>
</dbReference>
<dbReference type="PANTHER" id="PTHR10627">
    <property type="entry name" value="SCP160"/>
    <property type="match status" value="1"/>
</dbReference>
<sequence length="433" mass="49299">MSETSRSRVTITLGRTGQVVKRAGSALDSSFTDSHPAVGSKRSVRERLGNVDSSAQLSKNDLRYKLMQKNILKQSQNSQQNGVDLRNILSRPAQSSTNSITTRDRQPEPKDTRIRYLEPTDGRQHFTEARDGRHLPPMTRNSSQHTHEFRVEQARDPRKQHIVESREGGRSILEEKDIRHRMPEPRASNVVTRMESGIDSYSPWTLDRLRRRSPDESLTTSRAPVAPKRDEVLQRRLPARTYDDPRTSTYMSKDTFEISRPMSSSHLAKMAPPVGQMKTMAPVASPLPLPGSLTQKSSYMVDDQVTVDSFLRSLGLEKYAILFKAEEVDMYSLKRMAERDLKELGIPMENIIILTIIGFKVYPFLDMTTRTSIASLFHFLRSSDTARLRTSRYKAIMRAHRGQCAKPIVRGRARLNWCTWEHGRSATARPGHA</sequence>
<accession>A0ABR0XM93</accession>
<dbReference type="PROSITE" id="PS50105">
    <property type="entry name" value="SAM_DOMAIN"/>
    <property type="match status" value="1"/>
</dbReference>
<feature type="compositionally biased region" description="Polar residues" evidence="2">
    <location>
        <begin position="92"/>
        <end position="101"/>
    </location>
</feature>
<dbReference type="SUPFAM" id="SSF47769">
    <property type="entry name" value="SAM/Pointed domain"/>
    <property type="match status" value="1"/>
</dbReference>
<evidence type="ECO:0000313" key="5">
    <source>
        <dbReference type="Proteomes" id="UP001318860"/>
    </source>
</evidence>
<feature type="compositionally biased region" description="Basic and acidic residues" evidence="2">
    <location>
        <begin position="102"/>
        <end position="115"/>
    </location>
</feature>
<dbReference type="InterPro" id="IPR013761">
    <property type="entry name" value="SAM/pointed_sf"/>
</dbReference>
<proteinExistence type="predicted"/>
<dbReference type="Pfam" id="PF00536">
    <property type="entry name" value="SAM_1"/>
    <property type="match status" value="1"/>
</dbReference>
<dbReference type="Proteomes" id="UP001318860">
    <property type="component" value="Unassembled WGS sequence"/>
</dbReference>
<dbReference type="Gene3D" id="1.10.150.50">
    <property type="entry name" value="Transcription Factor, Ets-1"/>
    <property type="match status" value="1"/>
</dbReference>
<feature type="domain" description="SAM" evidence="3">
    <location>
        <begin position="306"/>
        <end position="346"/>
    </location>
</feature>
<organism evidence="4 5">
    <name type="scientific">Rehmannia glutinosa</name>
    <name type="common">Chinese foxglove</name>
    <dbReference type="NCBI Taxonomy" id="99300"/>
    <lineage>
        <taxon>Eukaryota</taxon>
        <taxon>Viridiplantae</taxon>
        <taxon>Streptophyta</taxon>
        <taxon>Embryophyta</taxon>
        <taxon>Tracheophyta</taxon>
        <taxon>Spermatophyta</taxon>
        <taxon>Magnoliopsida</taxon>
        <taxon>eudicotyledons</taxon>
        <taxon>Gunneridae</taxon>
        <taxon>Pentapetalae</taxon>
        <taxon>asterids</taxon>
        <taxon>lamiids</taxon>
        <taxon>Lamiales</taxon>
        <taxon>Orobanchaceae</taxon>
        <taxon>Rehmannieae</taxon>
        <taxon>Rehmannia</taxon>
    </lineage>
</organism>
<gene>
    <name evidence="4" type="ORF">DH2020_003519</name>
</gene>
<reference evidence="4 5" key="1">
    <citation type="journal article" date="2021" name="Comput. Struct. Biotechnol. J.">
        <title>De novo genome assembly of the potent medicinal plant Rehmannia glutinosa using nanopore technology.</title>
        <authorList>
            <person name="Ma L."/>
            <person name="Dong C."/>
            <person name="Song C."/>
            <person name="Wang X."/>
            <person name="Zheng X."/>
            <person name="Niu Y."/>
            <person name="Chen S."/>
            <person name="Feng W."/>
        </authorList>
    </citation>
    <scope>NUCLEOTIDE SEQUENCE [LARGE SCALE GENOMIC DNA]</scope>
    <source>
        <strain evidence="4">DH-2019</strain>
    </source>
</reference>
<dbReference type="InterPro" id="IPR001660">
    <property type="entry name" value="SAM"/>
</dbReference>
<dbReference type="EMBL" id="JABTTQ020000003">
    <property type="protein sequence ID" value="KAK6160138.1"/>
    <property type="molecule type" value="Genomic_DNA"/>
</dbReference>
<evidence type="ECO:0000256" key="1">
    <source>
        <dbReference type="ARBA" id="ARBA00022737"/>
    </source>
</evidence>
<dbReference type="CDD" id="cd09487">
    <property type="entry name" value="SAM_superfamily"/>
    <property type="match status" value="1"/>
</dbReference>
<protein>
    <recommendedName>
        <fullName evidence="3">SAM domain-containing protein</fullName>
    </recommendedName>
</protein>
<evidence type="ECO:0000256" key="2">
    <source>
        <dbReference type="SAM" id="MobiDB-lite"/>
    </source>
</evidence>
<evidence type="ECO:0000313" key="4">
    <source>
        <dbReference type="EMBL" id="KAK6160138.1"/>
    </source>
</evidence>